<name>A0ABW0LWA0_9BACL</name>
<gene>
    <name evidence="3" type="ORF">ACFPPD_10820</name>
</gene>
<sequence>MNRQRQQSDVIVVGAGPAGLSAAIVAAENGLRVTVIDEFPEPGGRMLGQFHEERGHWWVGKRIADELIEQNRAQGVKIRCGVSVYGMLKVDGLWEVSTSQGTMIAPRVLLATGAAEIPMPTDGWTLPGVMSIGAAQVMSNVHYVKPGKRGLVIGVNVLAMAIARELSVSGVTLAGIVLPPSSPFAGKSALPKENLRLLMGLSHLAPSPILRFGGKFANALGMAGIVSSLFPRGGIKIWDIPLKLRTAALAINGTDRVESVTLADVNGQGEIIAGSEREEAVDFVALAGGLYPLAELASVAGCPFIYTPELGGHLPLHSERMQTPVEGLYVAGNITGVESALVAMAQGRLAAASICNDAGLYGHEGEHKVANAIEEVRRVRASALIQFHPGIPEARRKIYLLWRDTIQAGVR</sequence>
<keyword evidence="1" id="KW-0560">Oxidoreductase</keyword>
<reference evidence="4" key="1">
    <citation type="journal article" date="2019" name="Int. J. Syst. Evol. Microbiol.">
        <title>The Global Catalogue of Microorganisms (GCM) 10K type strain sequencing project: providing services to taxonomists for standard genome sequencing and annotation.</title>
        <authorList>
            <consortium name="The Broad Institute Genomics Platform"/>
            <consortium name="The Broad Institute Genome Sequencing Center for Infectious Disease"/>
            <person name="Wu L."/>
            <person name="Ma J."/>
        </authorList>
    </citation>
    <scope>NUCLEOTIDE SEQUENCE [LARGE SCALE GENOMIC DNA]</scope>
    <source>
        <strain evidence="4">CCUG 57113</strain>
    </source>
</reference>
<evidence type="ECO:0000313" key="4">
    <source>
        <dbReference type="Proteomes" id="UP001596105"/>
    </source>
</evidence>
<dbReference type="RefSeq" id="WP_209750987.1">
    <property type="nucleotide sequence ID" value="NZ_JBHSMH010000028.1"/>
</dbReference>
<evidence type="ECO:0000256" key="1">
    <source>
        <dbReference type="ARBA" id="ARBA00023002"/>
    </source>
</evidence>
<dbReference type="Proteomes" id="UP001596105">
    <property type="component" value="Unassembled WGS sequence"/>
</dbReference>
<comment type="caution">
    <text evidence="3">The sequence shown here is derived from an EMBL/GenBank/DDBJ whole genome shotgun (WGS) entry which is preliminary data.</text>
</comment>
<dbReference type="PRINTS" id="PR00469">
    <property type="entry name" value="PNDRDTASEII"/>
</dbReference>
<protein>
    <submittedName>
        <fullName evidence="3">NAD(P)/FAD-dependent oxidoreductase</fullName>
    </submittedName>
</protein>
<dbReference type="InterPro" id="IPR051691">
    <property type="entry name" value="Metab_Enz_Cyan_OpOx_G3PDH"/>
</dbReference>
<dbReference type="InterPro" id="IPR023753">
    <property type="entry name" value="FAD/NAD-binding_dom"/>
</dbReference>
<accession>A0ABW0LWA0</accession>
<dbReference type="PANTHER" id="PTHR42949:SF3">
    <property type="entry name" value="ANAEROBIC GLYCEROL-3-PHOSPHATE DEHYDROGENASE SUBUNIT B"/>
    <property type="match status" value="1"/>
</dbReference>
<organism evidence="3 4">
    <name type="scientific">Cohnella suwonensis</name>
    <dbReference type="NCBI Taxonomy" id="696072"/>
    <lineage>
        <taxon>Bacteria</taxon>
        <taxon>Bacillati</taxon>
        <taxon>Bacillota</taxon>
        <taxon>Bacilli</taxon>
        <taxon>Bacillales</taxon>
        <taxon>Paenibacillaceae</taxon>
        <taxon>Cohnella</taxon>
    </lineage>
</organism>
<evidence type="ECO:0000313" key="3">
    <source>
        <dbReference type="EMBL" id="MFC5469212.1"/>
    </source>
</evidence>
<dbReference type="Pfam" id="PF07992">
    <property type="entry name" value="Pyr_redox_2"/>
    <property type="match status" value="1"/>
</dbReference>
<dbReference type="PRINTS" id="PR00368">
    <property type="entry name" value="FADPNR"/>
</dbReference>
<dbReference type="Gene3D" id="3.50.50.60">
    <property type="entry name" value="FAD/NAD(P)-binding domain"/>
    <property type="match status" value="3"/>
</dbReference>
<keyword evidence="4" id="KW-1185">Reference proteome</keyword>
<dbReference type="InterPro" id="IPR036188">
    <property type="entry name" value="FAD/NAD-bd_sf"/>
</dbReference>
<dbReference type="SUPFAM" id="SSF51905">
    <property type="entry name" value="FAD/NAD(P)-binding domain"/>
    <property type="match status" value="1"/>
</dbReference>
<feature type="domain" description="FAD/NAD(P)-binding" evidence="2">
    <location>
        <begin position="9"/>
        <end position="167"/>
    </location>
</feature>
<dbReference type="EMBL" id="JBHSMH010000028">
    <property type="protein sequence ID" value="MFC5469212.1"/>
    <property type="molecule type" value="Genomic_DNA"/>
</dbReference>
<proteinExistence type="predicted"/>
<evidence type="ECO:0000259" key="2">
    <source>
        <dbReference type="Pfam" id="PF07992"/>
    </source>
</evidence>
<dbReference type="PANTHER" id="PTHR42949">
    <property type="entry name" value="ANAEROBIC GLYCEROL-3-PHOSPHATE DEHYDROGENASE SUBUNIT B"/>
    <property type="match status" value="1"/>
</dbReference>